<evidence type="ECO:0000313" key="2">
    <source>
        <dbReference type="Proteomes" id="UP000831786"/>
    </source>
</evidence>
<dbReference type="Pfam" id="PF18986">
    <property type="entry name" value="DUF5719"/>
    <property type="match status" value="1"/>
</dbReference>
<dbReference type="RefSeq" id="WP_244726786.1">
    <property type="nucleotide sequence ID" value="NZ_CP095045.1"/>
</dbReference>
<gene>
    <name evidence="1" type="ORF">MUN78_12330</name>
</gene>
<proteinExistence type="predicted"/>
<dbReference type="InterPro" id="IPR043777">
    <property type="entry name" value="DUF5719"/>
</dbReference>
<organism evidence="1 2">
    <name type="scientific">Leucobacter allii</name>
    <dbReference type="NCBI Taxonomy" id="2932247"/>
    <lineage>
        <taxon>Bacteria</taxon>
        <taxon>Bacillati</taxon>
        <taxon>Actinomycetota</taxon>
        <taxon>Actinomycetes</taxon>
        <taxon>Micrococcales</taxon>
        <taxon>Microbacteriaceae</taxon>
        <taxon>Leucobacter</taxon>
    </lineage>
</organism>
<sequence length="465" mass="46228">MSERSRILRGGARAVTGLAVVAVSAAAVALIGSATLPAVATEPPALAVDTTQNTQRTLVCAGAFAELGGDAARANVAVPTGAPAVALSGTASESAALARPEGGDGLPAVFSAPAAEPIGAAQLQQVSTETLRGAVASSCAEPLNEQWLLGGASTLGISTTLSLGNAGTVPATVQLTVYDENGEVVDDRMSGVLVAPGSEQIVSLNGYAPDRERLAVRVESTGAPVTASLGVGQTSGIEPWAVSTVNRQAEPETRLVIPGIANVSDHVHGPSDSGEGDEIPVVVRALAPGEAGGVATVRAIDREGASTELGAIDLAPGVVGELQITTWPKGATTVIVDADVPVLAAVQGTASEDDETDNEWFTPANRIPADTPTAAPVVGGGRLVLANPGDEAAEVTIASASGNGKTRTVDVPAGASVLASAPADAVLTSSAPVHAGVRYLTGGDLAGYPILAPDPRDGELTVYTR</sequence>
<dbReference type="Proteomes" id="UP000831786">
    <property type="component" value="Chromosome"/>
</dbReference>
<keyword evidence="2" id="KW-1185">Reference proteome</keyword>
<dbReference type="EMBL" id="CP095045">
    <property type="protein sequence ID" value="UOQ56458.1"/>
    <property type="molecule type" value="Genomic_DNA"/>
</dbReference>
<evidence type="ECO:0000313" key="1">
    <source>
        <dbReference type="EMBL" id="UOQ56458.1"/>
    </source>
</evidence>
<name>A0ABY4FIW3_9MICO</name>
<accession>A0ABY4FIW3</accession>
<reference evidence="1 2" key="1">
    <citation type="submission" date="2022-04" db="EMBL/GenBank/DDBJ databases">
        <title>Leucobacter sp. isolated from rhizosphere of garlic.</title>
        <authorList>
            <person name="Won M."/>
            <person name="Lee C.-M."/>
            <person name="Woen H.-Y."/>
            <person name="Kwon S.-W."/>
        </authorList>
    </citation>
    <scope>NUCLEOTIDE SEQUENCE [LARGE SCALE GENOMIC DNA]</scope>
    <source>
        <strain evidence="1 2">H21R-40</strain>
    </source>
</reference>
<protein>
    <submittedName>
        <fullName evidence="1">DUF5719 family protein</fullName>
    </submittedName>
</protein>